<evidence type="ECO:0000313" key="4">
    <source>
        <dbReference type="Proteomes" id="UP000327030"/>
    </source>
</evidence>
<dbReference type="OrthoDB" id="2229417at2"/>
<dbReference type="EMBL" id="CP043028">
    <property type="protein sequence ID" value="QFJ54905.1"/>
    <property type="molecule type" value="Genomic_DNA"/>
</dbReference>
<keyword evidence="1" id="KW-0812">Transmembrane</keyword>
<dbReference type="AlphaFoldDB" id="A0A5P6VQF2"/>
<dbReference type="Pfam" id="PF22570">
    <property type="entry name" value="LiaF-TM"/>
    <property type="match status" value="1"/>
</dbReference>
<feature type="transmembrane region" description="Helical" evidence="1">
    <location>
        <begin position="9"/>
        <end position="27"/>
    </location>
</feature>
<keyword evidence="1" id="KW-0472">Membrane</keyword>
<accession>A0A5P6VQF2</accession>
<feature type="domain" description="LiaF transmembrane" evidence="2">
    <location>
        <begin position="12"/>
        <end position="103"/>
    </location>
</feature>
<dbReference type="RefSeq" id="WP_151623364.1">
    <property type="nucleotide sequence ID" value="NZ_CP043028.1"/>
</dbReference>
<organism evidence="3 4">
    <name type="scientific">Pseudobutyrivibrio xylanivorans</name>
    <dbReference type="NCBI Taxonomy" id="185007"/>
    <lineage>
        <taxon>Bacteria</taxon>
        <taxon>Bacillati</taxon>
        <taxon>Bacillota</taxon>
        <taxon>Clostridia</taxon>
        <taxon>Lachnospirales</taxon>
        <taxon>Lachnospiraceae</taxon>
        <taxon>Pseudobutyrivibrio</taxon>
    </lineage>
</organism>
<reference evidence="4" key="1">
    <citation type="submission" date="2019-08" db="EMBL/GenBank/DDBJ databases">
        <title>Complete Genome Sequence of the Polysaccharide-Degrading Rumen Bacterium Pseudobutyrivibrio xylanivorans MA3014.</title>
        <authorList>
            <person name="Palevich N."/>
            <person name="Maclean P.H."/>
            <person name="Kelly W.J."/>
            <person name="Leahy S.C."/>
            <person name="Rakonjac J."/>
            <person name="Attwood G.T."/>
        </authorList>
    </citation>
    <scope>NUCLEOTIDE SEQUENCE [LARGE SCALE GENOMIC DNA]</scope>
    <source>
        <strain evidence="4">MA3014</strain>
    </source>
</reference>
<evidence type="ECO:0000256" key="1">
    <source>
        <dbReference type="SAM" id="Phobius"/>
    </source>
</evidence>
<sequence>MTKSKIKNIVRGLAIIVFAVCLLLSKNNSFNDYPMIKIGMCVILALILVEQLIEKSWVGVFFPLGVGACLFQNELGLGGIHFAVIILAFVLIGVGFSMIFGKKPAHINIIHDGDEHKLEIGGNSEYWEEDGNFDLDNSLGSKTQYLTINNMKKGTIDNALGQMTVYFNGTTVDPDGAFLDIDNGMGSLAIYFPKEFRVSFNCDNGMGKINMHGEGSQDLNQPLIKADVDNGMGQIDFYFE</sequence>
<name>A0A5P6VQF2_PSEXY</name>
<evidence type="ECO:0000259" key="2">
    <source>
        <dbReference type="Pfam" id="PF22570"/>
    </source>
</evidence>
<keyword evidence="1" id="KW-1133">Transmembrane helix</keyword>
<proteinExistence type="predicted"/>
<dbReference type="KEGG" id="pxv:FXF36_08555"/>
<protein>
    <recommendedName>
        <fullName evidence="2">LiaF transmembrane domain-containing protein</fullName>
    </recommendedName>
</protein>
<gene>
    <name evidence="3" type="ORF">FXF36_08555</name>
</gene>
<dbReference type="Proteomes" id="UP000327030">
    <property type="component" value="Chromosome 1"/>
</dbReference>
<feature type="transmembrane region" description="Helical" evidence="1">
    <location>
        <begin position="79"/>
        <end position="100"/>
    </location>
</feature>
<dbReference type="InterPro" id="IPR054331">
    <property type="entry name" value="LiaF_TM"/>
</dbReference>
<evidence type="ECO:0000313" key="3">
    <source>
        <dbReference type="EMBL" id="QFJ54905.1"/>
    </source>
</evidence>